<dbReference type="STRING" id="1288291.A0A059F053"/>
<organism evidence="1 2">
    <name type="scientific">Anncaliia algerae PRA339</name>
    <dbReference type="NCBI Taxonomy" id="1288291"/>
    <lineage>
        <taxon>Eukaryota</taxon>
        <taxon>Fungi</taxon>
        <taxon>Fungi incertae sedis</taxon>
        <taxon>Microsporidia</taxon>
        <taxon>Tubulinosematoidea</taxon>
        <taxon>Tubulinosematidae</taxon>
        <taxon>Anncaliia</taxon>
    </lineage>
</organism>
<accession>A0A059F053</accession>
<dbReference type="AlphaFoldDB" id="A0A059F053"/>
<evidence type="ECO:0000313" key="2">
    <source>
        <dbReference type="Proteomes" id="UP000030655"/>
    </source>
</evidence>
<gene>
    <name evidence="1" type="ORF">H312_02125</name>
</gene>
<name>A0A059F053_9MICR</name>
<dbReference type="OrthoDB" id="2192592at2759"/>
<reference evidence="2" key="1">
    <citation type="submission" date="2013-02" db="EMBL/GenBank/DDBJ databases">
        <authorList>
            <consortium name="The Broad Institute Genome Sequencing Platform"/>
            <person name="Cuomo C."/>
            <person name="Becnel J."/>
            <person name="Sanscrainte N."/>
            <person name="Walker B."/>
            <person name="Young S.K."/>
            <person name="Zeng Q."/>
            <person name="Gargeya S."/>
            <person name="Fitzgerald M."/>
            <person name="Haas B."/>
            <person name="Abouelleil A."/>
            <person name="Alvarado L."/>
            <person name="Arachchi H.M."/>
            <person name="Berlin A.M."/>
            <person name="Chapman S.B."/>
            <person name="Dewar J."/>
            <person name="Goldberg J."/>
            <person name="Griggs A."/>
            <person name="Gujja S."/>
            <person name="Hansen M."/>
            <person name="Howarth C."/>
            <person name="Imamovic A."/>
            <person name="Larimer J."/>
            <person name="McCowan C."/>
            <person name="Murphy C."/>
            <person name="Neiman D."/>
            <person name="Pearson M."/>
            <person name="Priest M."/>
            <person name="Roberts A."/>
            <person name="Saif S."/>
            <person name="Shea T."/>
            <person name="Sisk P."/>
            <person name="Sykes S."/>
            <person name="Wortman J."/>
            <person name="Nusbaum C."/>
            <person name="Birren B."/>
        </authorList>
    </citation>
    <scope>NUCLEOTIDE SEQUENCE [LARGE SCALE GENOMIC DNA]</scope>
    <source>
        <strain evidence="2">PRA339</strain>
    </source>
</reference>
<keyword evidence="2" id="KW-1185">Reference proteome</keyword>
<dbReference type="EMBL" id="KK365179">
    <property type="protein sequence ID" value="KCZ80487.1"/>
    <property type="molecule type" value="Genomic_DNA"/>
</dbReference>
<dbReference type="Proteomes" id="UP000030655">
    <property type="component" value="Unassembled WGS sequence"/>
</dbReference>
<dbReference type="HOGENOM" id="CLU_105931_0_0_1"/>
<protein>
    <submittedName>
        <fullName evidence="1">Uncharacterized protein</fullName>
    </submittedName>
</protein>
<evidence type="ECO:0000313" key="1">
    <source>
        <dbReference type="EMBL" id="KCZ80487.1"/>
    </source>
</evidence>
<dbReference type="VEuPathDB" id="MicrosporidiaDB:H312_02125"/>
<proteinExistence type="predicted"/>
<reference evidence="1 2" key="2">
    <citation type="submission" date="2014-03" db="EMBL/GenBank/DDBJ databases">
        <title>The Genome Sequence of Anncaliia algerae insect isolate PRA339.</title>
        <authorList>
            <consortium name="The Broad Institute Genome Sequencing Platform"/>
            <consortium name="The Broad Institute Genome Sequencing Center for Infectious Disease"/>
            <person name="Cuomo C."/>
            <person name="Becnel J."/>
            <person name="Sanscrainte N."/>
            <person name="Walker B."/>
            <person name="Young S.K."/>
            <person name="Zeng Q."/>
            <person name="Gargeya S."/>
            <person name="Fitzgerald M."/>
            <person name="Haas B."/>
            <person name="Abouelleil A."/>
            <person name="Alvarado L."/>
            <person name="Arachchi H.M."/>
            <person name="Berlin A.M."/>
            <person name="Chapman S.B."/>
            <person name="Dewar J."/>
            <person name="Goldberg J."/>
            <person name="Griggs A."/>
            <person name="Gujja S."/>
            <person name="Hansen M."/>
            <person name="Howarth C."/>
            <person name="Imamovic A."/>
            <person name="Larimer J."/>
            <person name="McCowan C."/>
            <person name="Murphy C."/>
            <person name="Neiman D."/>
            <person name="Pearson M."/>
            <person name="Priest M."/>
            <person name="Roberts A."/>
            <person name="Saif S."/>
            <person name="Shea T."/>
            <person name="Sisk P."/>
            <person name="Sykes S."/>
            <person name="Wortman J."/>
            <person name="Nusbaum C."/>
            <person name="Birren B."/>
        </authorList>
    </citation>
    <scope>NUCLEOTIDE SEQUENCE [LARGE SCALE GENOMIC DNA]</scope>
    <source>
        <strain evidence="1 2">PRA339</strain>
    </source>
</reference>
<sequence length="163" mass="18924">MIEQDEEIINILEEIDSVFSQINKTLKSLNEKFISLENNTDKLIINNKPLFNFFTISSAQPKNESNIVSITEESQSLIKPITPVNPFRFSGEIAEFDPKLLPSNFTELEDIKLVYSFIKNKKRISKTEIYSYFNNITKEVINIYLDVLHRKKFILMEGDLLIG</sequence>